<dbReference type="AlphaFoldDB" id="G0N4X8"/>
<dbReference type="SUPFAM" id="SSF57716">
    <property type="entry name" value="Glucocorticoid receptor-like (DNA-binding domain)"/>
    <property type="match status" value="1"/>
</dbReference>
<dbReference type="SMART" id="SM00399">
    <property type="entry name" value="ZnF_C4"/>
    <property type="match status" value="1"/>
</dbReference>
<dbReference type="InterPro" id="IPR013088">
    <property type="entry name" value="Znf_NHR/GATA"/>
</dbReference>
<evidence type="ECO:0000313" key="12">
    <source>
        <dbReference type="EMBL" id="EGT52785.1"/>
    </source>
</evidence>
<dbReference type="InterPro" id="IPR000536">
    <property type="entry name" value="Nucl_hrmn_rcpt_lig-bd"/>
</dbReference>
<evidence type="ECO:0000256" key="4">
    <source>
        <dbReference type="ARBA" id="ARBA00022833"/>
    </source>
</evidence>
<name>G0N4X8_CAEBE</name>
<evidence type="ECO:0000259" key="11">
    <source>
        <dbReference type="PROSITE" id="PS51843"/>
    </source>
</evidence>
<evidence type="ECO:0000256" key="6">
    <source>
        <dbReference type="ARBA" id="ARBA00023125"/>
    </source>
</evidence>
<evidence type="ECO:0008006" key="14">
    <source>
        <dbReference type="Google" id="ProtNLM"/>
    </source>
</evidence>
<accession>G0N4X8</accession>
<dbReference type="InterPro" id="IPR001628">
    <property type="entry name" value="Znf_hrmn_rcpt"/>
</dbReference>
<dbReference type="GO" id="GO:0008270">
    <property type="term" value="F:zinc ion binding"/>
    <property type="evidence" value="ECO:0007669"/>
    <property type="project" value="UniProtKB-KW"/>
</dbReference>
<evidence type="ECO:0000256" key="8">
    <source>
        <dbReference type="ARBA" id="ARBA00023170"/>
    </source>
</evidence>
<dbReference type="PROSITE" id="PS51030">
    <property type="entry name" value="NUCLEAR_REC_DBD_2"/>
    <property type="match status" value="1"/>
</dbReference>
<evidence type="ECO:0000256" key="1">
    <source>
        <dbReference type="ARBA" id="ARBA00005993"/>
    </source>
</evidence>
<dbReference type="GO" id="GO:0003700">
    <property type="term" value="F:DNA-binding transcription factor activity"/>
    <property type="evidence" value="ECO:0007669"/>
    <property type="project" value="InterPro"/>
</dbReference>
<dbReference type="PANTHER" id="PTHR45886:SF9">
    <property type="entry name" value="NR LBD DOMAIN-CONTAINING PROTEIN-RELATED"/>
    <property type="match status" value="1"/>
</dbReference>
<dbReference type="Proteomes" id="UP000008068">
    <property type="component" value="Unassembled WGS sequence"/>
</dbReference>
<dbReference type="eggNOG" id="ENOG502R728">
    <property type="taxonomic scope" value="Eukaryota"/>
</dbReference>
<proteinExistence type="inferred from homology"/>
<feature type="domain" description="NR LBD" evidence="11">
    <location>
        <begin position="84"/>
        <end position="344"/>
    </location>
</feature>
<keyword evidence="7" id="KW-0804">Transcription</keyword>
<dbReference type="PROSITE" id="PS51843">
    <property type="entry name" value="NR_LBD"/>
    <property type="match status" value="1"/>
</dbReference>
<evidence type="ECO:0000256" key="2">
    <source>
        <dbReference type="ARBA" id="ARBA00022723"/>
    </source>
</evidence>
<comment type="similarity">
    <text evidence="1">Belongs to the nuclear hormone receptor family.</text>
</comment>
<evidence type="ECO:0000256" key="9">
    <source>
        <dbReference type="ARBA" id="ARBA00023242"/>
    </source>
</evidence>
<evidence type="ECO:0000256" key="7">
    <source>
        <dbReference type="ARBA" id="ARBA00023163"/>
    </source>
</evidence>
<dbReference type="InterPro" id="IPR035500">
    <property type="entry name" value="NHR-like_dom_sf"/>
</dbReference>
<dbReference type="Pfam" id="PF00105">
    <property type="entry name" value="zf-C4"/>
    <property type="match status" value="1"/>
</dbReference>
<organism evidence="13">
    <name type="scientific">Caenorhabditis brenneri</name>
    <name type="common">Nematode worm</name>
    <dbReference type="NCBI Taxonomy" id="135651"/>
    <lineage>
        <taxon>Eukaryota</taxon>
        <taxon>Metazoa</taxon>
        <taxon>Ecdysozoa</taxon>
        <taxon>Nematoda</taxon>
        <taxon>Chromadorea</taxon>
        <taxon>Rhabditida</taxon>
        <taxon>Rhabditina</taxon>
        <taxon>Rhabditomorpha</taxon>
        <taxon>Rhabditoidea</taxon>
        <taxon>Rhabditidae</taxon>
        <taxon>Peloderinae</taxon>
        <taxon>Caenorhabditis</taxon>
    </lineage>
</organism>
<dbReference type="Pfam" id="PF00104">
    <property type="entry name" value="Hormone_recep"/>
    <property type="match status" value="1"/>
</dbReference>
<dbReference type="GO" id="GO:0043565">
    <property type="term" value="F:sequence-specific DNA binding"/>
    <property type="evidence" value="ECO:0007669"/>
    <property type="project" value="InterPro"/>
</dbReference>
<evidence type="ECO:0000259" key="10">
    <source>
        <dbReference type="PROSITE" id="PS51030"/>
    </source>
</evidence>
<evidence type="ECO:0000256" key="5">
    <source>
        <dbReference type="ARBA" id="ARBA00023015"/>
    </source>
</evidence>
<keyword evidence="3" id="KW-0863">Zinc-finger</keyword>
<evidence type="ECO:0000313" key="13">
    <source>
        <dbReference type="Proteomes" id="UP000008068"/>
    </source>
</evidence>
<protein>
    <recommendedName>
        <fullName evidence="14">Nuclear Hormone Receptor family</fullName>
    </recommendedName>
</protein>
<sequence>MARKRESCLVCRDHTIGVAQGKPVCNACNLFFRRSKPKEDKIPLCQNLCENNRFCSVIRRCRSCRMTKCLKLIWSNSSSEEESRVESSSPELNQSELFENMSMWNRERERTSLNYKVQKGIEISLKDVMTNGTGRNLIPIQSKTFLEWSFISQLTSIVFLMKLPFYEGLSEDDQKSFIKAYRFKSAMFFLAMHCFKNGINQLQYPNGIDIFSSKILACPWINILDETRTRLISKLKELNVTMEEFYVLSGLFVCNPLNVENLSFDGKQTLMEAQIHFQALLINLCCISDPGSGHLRCDKLVRVESSINMTHTFFDYAKILSEIPKERVTKKIEVEDKESILYFE</sequence>
<keyword evidence="5" id="KW-0805">Transcription regulation</keyword>
<evidence type="ECO:0000256" key="3">
    <source>
        <dbReference type="ARBA" id="ARBA00022771"/>
    </source>
</evidence>
<keyword evidence="6" id="KW-0238">DNA-binding</keyword>
<dbReference type="PANTHER" id="PTHR45886">
    <property type="entry name" value="NUCLEAR HORMONE RECEPTOR FAMILY-RELATED-RELATED"/>
    <property type="match status" value="1"/>
</dbReference>
<dbReference type="HOGENOM" id="CLU_007368_3_0_1"/>
<reference evidence="13" key="1">
    <citation type="submission" date="2011-07" db="EMBL/GenBank/DDBJ databases">
        <authorList>
            <consortium name="Caenorhabditis brenneri Sequencing and Analysis Consortium"/>
            <person name="Wilson R.K."/>
        </authorList>
    </citation>
    <scope>NUCLEOTIDE SEQUENCE [LARGE SCALE GENOMIC DNA]</scope>
    <source>
        <strain evidence="13">PB2801</strain>
    </source>
</reference>
<keyword evidence="13" id="KW-1185">Reference proteome</keyword>
<dbReference type="InParanoid" id="G0N4X8"/>
<dbReference type="SMART" id="SM00430">
    <property type="entry name" value="HOLI"/>
    <property type="match status" value="1"/>
</dbReference>
<dbReference type="EMBL" id="GL379838">
    <property type="protein sequence ID" value="EGT52785.1"/>
    <property type="molecule type" value="Genomic_DNA"/>
</dbReference>
<dbReference type="Gene3D" id="1.10.565.10">
    <property type="entry name" value="Retinoid X Receptor"/>
    <property type="match status" value="1"/>
</dbReference>
<keyword evidence="9" id="KW-0539">Nucleus</keyword>
<dbReference type="SUPFAM" id="SSF48508">
    <property type="entry name" value="Nuclear receptor ligand-binding domain"/>
    <property type="match status" value="1"/>
</dbReference>
<feature type="domain" description="Nuclear receptor" evidence="10">
    <location>
        <begin position="5"/>
        <end position="82"/>
    </location>
</feature>
<keyword evidence="8" id="KW-0675">Receptor</keyword>
<keyword evidence="2" id="KW-0479">Metal-binding</keyword>
<dbReference type="Gene3D" id="3.30.50.10">
    <property type="entry name" value="Erythroid Transcription Factor GATA-1, subunit A"/>
    <property type="match status" value="1"/>
</dbReference>
<gene>
    <name evidence="12" type="ORF">CAEBREN_07676</name>
</gene>
<keyword evidence="4" id="KW-0862">Zinc</keyword>